<dbReference type="Proteomes" id="UP001156682">
    <property type="component" value="Unassembled WGS sequence"/>
</dbReference>
<feature type="transmembrane region" description="Helical" evidence="1">
    <location>
        <begin position="82"/>
        <end position="103"/>
    </location>
</feature>
<dbReference type="RefSeq" id="WP_027851396.1">
    <property type="nucleotide sequence ID" value="NZ_BSOR01000032.1"/>
</dbReference>
<keyword evidence="1" id="KW-0472">Membrane</keyword>
<feature type="transmembrane region" description="Helical" evidence="1">
    <location>
        <begin position="43"/>
        <end position="62"/>
    </location>
</feature>
<gene>
    <name evidence="2" type="ORF">GCM10007878_18800</name>
</gene>
<organism evidence="2 3">
    <name type="scientific">Marinospirillum insulare</name>
    <dbReference type="NCBI Taxonomy" id="217169"/>
    <lineage>
        <taxon>Bacteria</taxon>
        <taxon>Pseudomonadati</taxon>
        <taxon>Pseudomonadota</taxon>
        <taxon>Gammaproteobacteria</taxon>
        <taxon>Oceanospirillales</taxon>
        <taxon>Oceanospirillaceae</taxon>
        <taxon>Marinospirillum</taxon>
    </lineage>
</organism>
<protein>
    <submittedName>
        <fullName evidence="2">Branched-chain amino acid transporter</fullName>
    </submittedName>
</protein>
<reference evidence="3" key="1">
    <citation type="journal article" date="2019" name="Int. J. Syst. Evol. Microbiol.">
        <title>The Global Catalogue of Microorganisms (GCM) 10K type strain sequencing project: providing services to taxonomists for standard genome sequencing and annotation.</title>
        <authorList>
            <consortium name="The Broad Institute Genomics Platform"/>
            <consortium name="The Broad Institute Genome Sequencing Center for Infectious Disease"/>
            <person name="Wu L."/>
            <person name="Ma J."/>
        </authorList>
    </citation>
    <scope>NUCLEOTIDE SEQUENCE [LARGE SCALE GENOMIC DNA]</scope>
    <source>
        <strain evidence="3">NBRC 100033</strain>
    </source>
</reference>
<keyword evidence="1" id="KW-0812">Transmembrane</keyword>
<proteinExistence type="predicted"/>
<evidence type="ECO:0000256" key="1">
    <source>
        <dbReference type="SAM" id="Phobius"/>
    </source>
</evidence>
<dbReference type="Pfam" id="PF05437">
    <property type="entry name" value="AzlD"/>
    <property type="match status" value="1"/>
</dbReference>
<accession>A0ABQ5ZYI6</accession>
<evidence type="ECO:0000313" key="2">
    <source>
        <dbReference type="EMBL" id="GLR64442.1"/>
    </source>
</evidence>
<sequence length="104" mass="11004">MDLSNTASATFIVIAAMTLVTLITRYGGVFIMSFVPLNRRVEGFINGMSGSVLIALIVPMAVEGDTAASLALLTTLVMVLWLKKPLAAIAAGLIVTAAWRYFIG</sequence>
<dbReference type="InterPro" id="IPR008407">
    <property type="entry name" value="Brnchd-chn_aa_trnsp_AzlD"/>
</dbReference>
<keyword evidence="3" id="KW-1185">Reference proteome</keyword>
<dbReference type="EMBL" id="BSOR01000032">
    <property type="protein sequence ID" value="GLR64442.1"/>
    <property type="molecule type" value="Genomic_DNA"/>
</dbReference>
<feature type="transmembrane region" description="Helical" evidence="1">
    <location>
        <begin position="6"/>
        <end position="31"/>
    </location>
</feature>
<comment type="caution">
    <text evidence="2">The sequence shown here is derived from an EMBL/GenBank/DDBJ whole genome shotgun (WGS) entry which is preliminary data.</text>
</comment>
<keyword evidence="1" id="KW-1133">Transmembrane helix</keyword>
<evidence type="ECO:0000313" key="3">
    <source>
        <dbReference type="Proteomes" id="UP001156682"/>
    </source>
</evidence>
<name>A0ABQ5ZYI6_9GAMM</name>